<dbReference type="AlphaFoldDB" id="A0A0A7GFR7"/>
<evidence type="ECO:0000313" key="2">
    <source>
        <dbReference type="EMBL" id="AIY90879.1"/>
    </source>
</evidence>
<dbReference type="EMBL" id="CP009552">
    <property type="protein sequence ID" value="AIY90879.1"/>
    <property type="molecule type" value="Genomic_DNA"/>
</dbReference>
<organism evidence="2 3">
    <name type="scientific">Geoglobus acetivorans</name>
    <dbReference type="NCBI Taxonomy" id="565033"/>
    <lineage>
        <taxon>Archaea</taxon>
        <taxon>Methanobacteriati</taxon>
        <taxon>Methanobacteriota</taxon>
        <taxon>Archaeoglobi</taxon>
        <taxon>Archaeoglobales</taxon>
        <taxon>Archaeoglobaceae</taxon>
        <taxon>Geoglobus</taxon>
    </lineage>
</organism>
<reference evidence="2 3" key="1">
    <citation type="journal article" date="2015" name="Appl. Environ. Microbiol.">
        <title>The Geoglobus acetivorans genome: Fe(III) reduction, acetate utilization, autotrophic growth, and degradation of aromatic compounds in a hyperthermophilic archaeon.</title>
        <authorList>
            <person name="Mardanov A.V."/>
            <person name="Slododkina G.B."/>
            <person name="Slobodkin A.I."/>
            <person name="Beletsky A.V."/>
            <person name="Gavrilov S.N."/>
            <person name="Kublanov I.V."/>
            <person name="Bonch-Osmolovskaya E.A."/>
            <person name="Skryabin K.G."/>
            <person name="Ravin N.V."/>
        </authorList>
    </citation>
    <scope>NUCLEOTIDE SEQUENCE [LARGE SCALE GENOMIC DNA]</scope>
    <source>
        <strain evidence="2 3">SBH6</strain>
    </source>
</reference>
<evidence type="ECO:0000256" key="1">
    <source>
        <dbReference type="SAM" id="Phobius"/>
    </source>
</evidence>
<dbReference type="KEGG" id="gac:GACE_1852"/>
<dbReference type="InterPro" id="IPR013783">
    <property type="entry name" value="Ig-like_fold"/>
</dbReference>
<keyword evidence="1" id="KW-0812">Transmembrane</keyword>
<evidence type="ECO:0008006" key="4">
    <source>
        <dbReference type="Google" id="ProtNLM"/>
    </source>
</evidence>
<dbReference type="PROSITE" id="PS50194">
    <property type="entry name" value="FILAMIN_REPEAT"/>
    <property type="match status" value="1"/>
</dbReference>
<dbReference type="Gene3D" id="2.60.40.10">
    <property type="entry name" value="Immunoglobulins"/>
    <property type="match status" value="2"/>
</dbReference>
<keyword evidence="1" id="KW-1133">Transmembrane helix</keyword>
<accession>A0A0A7GFR7</accession>
<protein>
    <recommendedName>
        <fullName evidence="4">CARDB domain-containing protein</fullName>
    </recommendedName>
</protein>
<dbReference type="eggNOG" id="arCOG03256">
    <property type="taxonomic scope" value="Archaea"/>
</dbReference>
<keyword evidence="1" id="KW-0472">Membrane</keyword>
<proteinExistence type="predicted"/>
<evidence type="ECO:0000313" key="3">
    <source>
        <dbReference type="Proteomes" id="UP000030624"/>
    </source>
</evidence>
<feature type="transmembrane region" description="Helical" evidence="1">
    <location>
        <begin position="586"/>
        <end position="606"/>
    </location>
</feature>
<dbReference type="HOGENOM" id="CLU_426198_0_0_2"/>
<gene>
    <name evidence="2" type="ORF">GACE_1852</name>
</gene>
<dbReference type="STRING" id="565033.GACE_1852"/>
<name>A0A0A7GFR7_GEOAI</name>
<sequence>MYVRGRIVCLACLIFLFMVSPTLAIDNFAIKLVDHVDGYGKFIERKIPYEKGETAKIYVQASDINHFRAYAVDFLVVVYDPDGYPVAGKVIRKSGLDWTNSIFTVFDINIPESWKTGEYRAVVYVFDVLNTTATEQEYKSFLERLINGSDASLFVYTEKRNDVDYLKKEIRFNVVDEVKSTVYLFDSNLKAAILPEGMNNTLQVSVFNAGNKKVSFYLRLLIDGEYFSKKKVELGPYESTRVEFSVPQLDIGDHKLEISAGWSKVAGLQVLPVYVQPYLFNKPLKIGKVGNGTLVLSANNYVLGSVGVSGMDNKARDFDFEKAYDMNRDNAAKMLTNVLAYLWKNGNYSDEMKVALYYKSDERAEKILPDLLEYIRQLNKAPVSYVGVVEDYELDKADIVFYVTDKPEMTAFSDYLKRGGKVVLDVTNYYFSDAGLKRKYGLREAPDLLTSFYDFSSINKTVSIRLKTELKLPPELKYSNLSVSDFIVDVGQPVKVSFDVKNEGGTGTAEIVVKINGIVAYNETVNIYQNEKKHVEFEYIPKQEGSYKVLLDDSSISKVFFAKNVTSASPTPTPAVENGENGRKDAGTVTILVGVLAVLIVLRFYLRR</sequence>
<dbReference type="InterPro" id="IPR017868">
    <property type="entry name" value="Filamin/ABP280_repeat-like"/>
</dbReference>
<dbReference type="Proteomes" id="UP000030624">
    <property type="component" value="Chromosome"/>
</dbReference>